<reference evidence="6 7" key="1">
    <citation type="submission" date="2019-01" db="EMBL/GenBank/DDBJ databases">
        <title>Sphingomonas mucosissima sp. nov. and Sphingomonas desiccabilis sp. nov., from biological soil crusts in the Colorado Plateau, USA.</title>
        <authorList>
            <person name="Zhu D."/>
        </authorList>
    </citation>
    <scope>NUCLEOTIDE SEQUENCE [LARGE SCALE GENOMIC DNA]</scope>
    <source>
        <strain evidence="6 7">CP1D</strain>
    </source>
</reference>
<dbReference type="SUPFAM" id="SSF56925">
    <property type="entry name" value="OMPA-like"/>
    <property type="match status" value="1"/>
</dbReference>
<dbReference type="Pfam" id="PF13505">
    <property type="entry name" value="OMP_b-brl"/>
    <property type="match status" value="1"/>
</dbReference>
<comment type="similarity">
    <text evidence="4">Belongs to the Omp25/RopB family.</text>
</comment>
<keyword evidence="2" id="KW-0732">Signal</keyword>
<evidence type="ECO:0000256" key="1">
    <source>
        <dbReference type="ARBA" id="ARBA00004370"/>
    </source>
</evidence>
<dbReference type="PANTHER" id="PTHR34001">
    <property type="entry name" value="BLL7405 PROTEIN"/>
    <property type="match status" value="1"/>
</dbReference>
<proteinExistence type="inferred from homology"/>
<protein>
    <submittedName>
        <fullName evidence="6">Porin family protein</fullName>
    </submittedName>
</protein>
<evidence type="ECO:0000313" key="7">
    <source>
        <dbReference type="Proteomes" id="UP000292347"/>
    </source>
</evidence>
<dbReference type="OrthoDB" id="8222426at2"/>
<dbReference type="GO" id="GO:0016020">
    <property type="term" value="C:membrane"/>
    <property type="evidence" value="ECO:0007669"/>
    <property type="project" value="UniProtKB-SubCell"/>
</dbReference>
<dbReference type="Gene3D" id="2.40.160.20">
    <property type="match status" value="1"/>
</dbReference>
<feature type="domain" description="Outer membrane protein beta-barrel" evidence="5">
    <location>
        <begin position="8"/>
        <end position="218"/>
    </location>
</feature>
<dbReference type="RefSeq" id="WP_129342984.1">
    <property type="nucleotide sequence ID" value="NZ_JACIDD010000003.1"/>
</dbReference>
<name>A0A4Q2IQU9_9SPHN</name>
<evidence type="ECO:0000256" key="2">
    <source>
        <dbReference type="ARBA" id="ARBA00022729"/>
    </source>
</evidence>
<keyword evidence="3" id="KW-0472">Membrane</keyword>
<accession>A0A4Q2IQU9</accession>
<keyword evidence="7" id="KW-1185">Reference proteome</keyword>
<dbReference type="EMBL" id="SDPT01000003">
    <property type="protein sequence ID" value="RXZ30468.1"/>
    <property type="molecule type" value="Genomic_DNA"/>
</dbReference>
<dbReference type="Proteomes" id="UP000292347">
    <property type="component" value="Unassembled WGS sequence"/>
</dbReference>
<evidence type="ECO:0000259" key="5">
    <source>
        <dbReference type="Pfam" id="PF13505"/>
    </source>
</evidence>
<dbReference type="AlphaFoldDB" id="A0A4Q2IQU9"/>
<dbReference type="InterPro" id="IPR051692">
    <property type="entry name" value="OMP-like"/>
</dbReference>
<comment type="subcellular location">
    <subcellularLocation>
        <location evidence="1">Membrane</location>
    </subcellularLocation>
</comment>
<dbReference type="PANTHER" id="PTHR34001:SF3">
    <property type="entry name" value="BLL7405 PROTEIN"/>
    <property type="match status" value="1"/>
</dbReference>
<dbReference type="InterPro" id="IPR011250">
    <property type="entry name" value="OMP/PagP_B-barrel"/>
</dbReference>
<organism evidence="6 7">
    <name type="scientific">Sphingomonas desiccabilis</name>
    <dbReference type="NCBI Taxonomy" id="429134"/>
    <lineage>
        <taxon>Bacteria</taxon>
        <taxon>Pseudomonadati</taxon>
        <taxon>Pseudomonadota</taxon>
        <taxon>Alphaproteobacteria</taxon>
        <taxon>Sphingomonadales</taxon>
        <taxon>Sphingomonadaceae</taxon>
        <taxon>Sphingomonas</taxon>
    </lineage>
</organism>
<gene>
    <name evidence="6" type="ORF">EO081_14880</name>
</gene>
<comment type="caution">
    <text evidence="6">The sequence shown here is derived from an EMBL/GenBank/DDBJ whole genome shotgun (WGS) entry which is preliminary data.</text>
</comment>
<evidence type="ECO:0000313" key="6">
    <source>
        <dbReference type="EMBL" id="RXZ30468.1"/>
    </source>
</evidence>
<evidence type="ECO:0000256" key="4">
    <source>
        <dbReference type="ARBA" id="ARBA00038306"/>
    </source>
</evidence>
<evidence type="ECO:0000256" key="3">
    <source>
        <dbReference type="ARBA" id="ARBA00023136"/>
    </source>
</evidence>
<dbReference type="InterPro" id="IPR027385">
    <property type="entry name" value="Beta-barrel_OMP"/>
</dbReference>
<sequence length="218" mass="23190">MRYVALGLLAASSAFAAPAMAQDVNPNFTGPRVGVVAGYDAVRPGSSEDSDIDGDDQTVDGFLYGVDVGYDFAVSGAVLGLEAELTDSTGKVKADRSDPNYFGYGRVSPGRDIYVGVRAGVLATPQTLVYAKAGYTNAKLNVVGYNGNVDVDRNYELDGYRVGAGVEQAIGTNTYAKLEYRYSNYSSADFRFGDGSTTDSFDVDTDRHQVLVGVGMRF</sequence>